<accession>A0A0V1LCR9</accession>
<dbReference type="Proteomes" id="UP000054721">
    <property type="component" value="Unassembled WGS sequence"/>
</dbReference>
<dbReference type="EMBL" id="JYDW01000080">
    <property type="protein sequence ID" value="KRZ57175.1"/>
    <property type="molecule type" value="Genomic_DNA"/>
</dbReference>
<protein>
    <submittedName>
        <fullName evidence="1">Uncharacterized protein</fullName>
    </submittedName>
</protein>
<organism evidence="1 2">
    <name type="scientific">Trichinella nativa</name>
    <dbReference type="NCBI Taxonomy" id="6335"/>
    <lineage>
        <taxon>Eukaryota</taxon>
        <taxon>Metazoa</taxon>
        <taxon>Ecdysozoa</taxon>
        <taxon>Nematoda</taxon>
        <taxon>Enoplea</taxon>
        <taxon>Dorylaimia</taxon>
        <taxon>Trichinellida</taxon>
        <taxon>Trichinellidae</taxon>
        <taxon>Trichinella</taxon>
    </lineage>
</organism>
<proteinExistence type="predicted"/>
<name>A0A0V1LCR9_9BILA</name>
<evidence type="ECO:0000313" key="2">
    <source>
        <dbReference type="Proteomes" id="UP000054721"/>
    </source>
</evidence>
<evidence type="ECO:0000313" key="1">
    <source>
        <dbReference type="EMBL" id="KRZ57175.1"/>
    </source>
</evidence>
<comment type="caution">
    <text evidence="1">The sequence shown here is derived from an EMBL/GenBank/DDBJ whole genome shotgun (WGS) entry which is preliminary data.</text>
</comment>
<keyword evidence="2" id="KW-1185">Reference proteome</keyword>
<dbReference type="AlphaFoldDB" id="A0A0V1LCR9"/>
<reference evidence="1 2" key="1">
    <citation type="submission" date="2015-05" db="EMBL/GenBank/DDBJ databases">
        <title>Evolution of Trichinella species and genotypes.</title>
        <authorList>
            <person name="Korhonen P.K."/>
            <person name="Edoardo P."/>
            <person name="Giuseppe L.R."/>
            <person name="Gasser R.B."/>
        </authorList>
    </citation>
    <scope>NUCLEOTIDE SEQUENCE [LARGE SCALE GENOMIC DNA]</scope>
    <source>
        <strain evidence="1">ISS10</strain>
    </source>
</reference>
<dbReference type="OrthoDB" id="10273744at2759"/>
<gene>
    <name evidence="1" type="ORF">T02_9225</name>
</gene>
<sequence length="117" mass="13943">MHIQLSQLIEIGFKIFFSFVNNCKIANKYNGIITIIDIKWKVGENFLRKLNSPVEELNRGRLETRLRRSFNMQTWHKLLFHAKNVHAATFGSFINRPRARLAILQRNIRPGRRRFHN</sequence>